<feature type="non-terminal residue" evidence="2">
    <location>
        <position position="390"/>
    </location>
</feature>
<dbReference type="Pfam" id="PF24764">
    <property type="entry name" value="rva_4"/>
    <property type="match status" value="1"/>
</dbReference>
<dbReference type="STRING" id="1330018.A0A167FFV5"/>
<name>A0A167FFV5_CALVF</name>
<proteinExistence type="predicted"/>
<evidence type="ECO:0000259" key="1">
    <source>
        <dbReference type="Pfam" id="PF24764"/>
    </source>
</evidence>
<dbReference type="Proteomes" id="UP000076738">
    <property type="component" value="Unassembled WGS sequence"/>
</dbReference>
<dbReference type="PANTHER" id="PTHR46177">
    <property type="entry name" value="INTEGRASE CATALYTIC DOMAIN-CONTAINING PROTEIN"/>
    <property type="match status" value="1"/>
</dbReference>
<reference evidence="2 3" key="1">
    <citation type="journal article" date="2016" name="Mol. Biol. Evol.">
        <title>Comparative Genomics of Early-Diverging Mushroom-Forming Fungi Provides Insights into the Origins of Lignocellulose Decay Capabilities.</title>
        <authorList>
            <person name="Nagy L.G."/>
            <person name="Riley R."/>
            <person name="Tritt A."/>
            <person name="Adam C."/>
            <person name="Daum C."/>
            <person name="Floudas D."/>
            <person name="Sun H."/>
            <person name="Yadav J.S."/>
            <person name="Pangilinan J."/>
            <person name="Larsson K.H."/>
            <person name="Matsuura K."/>
            <person name="Barry K."/>
            <person name="Labutti K."/>
            <person name="Kuo R."/>
            <person name="Ohm R.A."/>
            <person name="Bhattacharya S.S."/>
            <person name="Shirouzu T."/>
            <person name="Yoshinaga Y."/>
            <person name="Martin F.M."/>
            <person name="Grigoriev I.V."/>
            <person name="Hibbett D.S."/>
        </authorList>
    </citation>
    <scope>NUCLEOTIDE SEQUENCE [LARGE SCALE GENOMIC DNA]</scope>
    <source>
        <strain evidence="2 3">TUFC12733</strain>
    </source>
</reference>
<dbReference type="PANTHER" id="PTHR46177:SF1">
    <property type="entry name" value="INTEGRASE CATALYTIC DOMAIN-CONTAINING PROTEIN"/>
    <property type="match status" value="1"/>
</dbReference>
<protein>
    <recommendedName>
        <fullName evidence="1">Integrase core domain-containing protein</fullName>
    </recommendedName>
</protein>
<sequence length="390" mass="45648">PDDILKPLVEKYWKWGYNDARIRDRVLEDVDVLGNNWSLGTHTIRRRRLAWGLLSARQQGHTVQSIKSHMMALRAEFTPKPPGVKRTQDWLRTCWNEMVPRSIVQRYNHIHHPDEVKQRRAHHFQSKTFFAAGLFHLVCFDQHDKWVRFGLFMHIGVEPFSGAILWLKIWWTNHNPRLILSYYLDMARAYGGIPLLTQSDLGSENNGIAKAHSVLRQLLDPTLEGTLQHNWKPGHGNIKPEAKWSQVRREFSPGCEAMLDQGLHNRWYNPSLPLDHYLFRWLAIPFLQAKLDNYVEMYNSSKPRPDKKKVIPVGIPNEILQYPARWRARNFMVHVKEEDISYVEKQWAPPDHPVFELVPTTFDLQCNLAYQALGAPAIDKESFWSVFLAL</sequence>
<dbReference type="OrthoDB" id="5946233at2759"/>
<feature type="domain" description="Integrase core" evidence="1">
    <location>
        <begin position="139"/>
        <end position="309"/>
    </location>
</feature>
<dbReference type="InterPro" id="IPR058913">
    <property type="entry name" value="Integrase_dom_put"/>
</dbReference>
<feature type="non-terminal residue" evidence="2">
    <location>
        <position position="1"/>
    </location>
</feature>
<organism evidence="2 3">
    <name type="scientific">Calocera viscosa (strain TUFC12733)</name>
    <dbReference type="NCBI Taxonomy" id="1330018"/>
    <lineage>
        <taxon>Eukaryota</taxon>
        <taxon>Fungi</taxon>
        <taxon>Dikarya</taxon>
        <taxon>Basidiomycota</taxon>
        <taxon>Agaricomycotina</taxon>
        <taxon>Dacrymycetes</taxon>
        <taxon>Dacrymycetales</taxon>
        <taxon>Dacrymycetaceae</taxon>
        <taxon>Calocera</taxon>
    </lineage>
</organism>
<dbReference type="AlphaFoldDB" id="A0A167FFV5"/>
<evidence type="ECO:0000313" key="2">
    <source>
        <dbReference type="EMBL" id="KZO89445.1"/>
    </source>
</evidence>
<accession>A0A167FFV5</accession>
<dbReference type="EMBL" id="KV417412">
    <property type="protein sequence ID" value="KZO89445.1"/>
    <property type="molecule type" value="Genomic_DNA"/>
</dbReference>
<keyword evidence="3" id="KW-1185">Reference proteome</keyword>
<gene>
    <name evidence="2" type="ORF">CALVIDRAFT_464988</name>
</gene>
<evidence type="ECO:0000313" key="3">
    <source>
        <dbReference type="Proteomes" id="UP000076738"/>
    </source>
</evidence>